<dbReference type="OrthoDB" id="485654at2759"/>
<reference evidence="1" key="1">
    <citation type="submission" date="2021-02" db="EMBL/GenBank/DDBJ databases">
        <authorList>
            <person name="Dougan E. K."/>
            <person name="Rhodes N."/>
            <person name="Thang M."/>
            <person name="Chan C."/>
        </authorList>
    </citation>
    <scope>NUCLEOTIDE SEQUENCE</scope>
</reference>
<dbReference type="Proteomes" id="UP000649617">
    <property type="component" value="Unassembled WGS sequence"/>
</dbReference>
<keyword evidence="2" id="KW-1185">Reference proteome</keyword>
<accession>A0A812RAE5</accession>
<gene>
    <name evidence="1" type="ORF">SPIL2461_LOCUS10495</name>
</gene>
<protein>
    <submittedName>
        <fullName evidence="1">Uncharacterized protein</fullName>
    </submittedName>
</protein>
<feature type="non-terminal residue" evidence="1">
    <location>
        <position position="1"/>
    </location>
</feature>
<comment type="caution">
    <text evidence="1">The sequence shown here is derived from an EMBL/GenBank/DDBJ whole genome shotgun (WGS) entry which is preliminary data.</text>
</comment>
<proteinExistence type="predicted"/>
<organism evidence="1 2">
    <name type="scientific">Symbiodinium pilosum</name>
    <name type="common">Dinoflagellate</name>
    <dbReference type="NCBI Taxonomy" id="2952"/>
    <lineage>
        <taxon>Eukaryota</taxon>
        <taxon>Sar</taxon>
        <taxon>Alveolata</taxon>
        <taxon>Dinophyceae</taxon>
        <taxon>Suessiales</taxon>
        <taxon>Symbiodiniaceae</taxon>
        <taxon>Symbiodinium</taxon>
    </lineage>
</organism>
<dbReference type="EMBL" id="CAJNIZ010019621">
    <property type="protein sequence ID" value="CAE7428681.1"/>
    <property type="molecule type" value="Genomic_DNA"/>
</dbReference>
<evidence type="ECO:0000313" key="2">
    <source>
        <dbReference type="Proteomes" id="UP000649617"/>
    </source>
</evidence>
<name>A0A812RAE5_SYMPI</name>
<evidence type="ECO:0000313" key="1">
    <source>
        <dbReference type="EMBL" id="CAE7428681.1"/>
    </source>
</evidence>
<dbReference type="AlphaFoldDB" id="A0A812RAE5"/>
<sequence length="244" mass="27674">SAPKSTMKSELWTNILKVDNRKRHWFVKRKVQYFLFKLQDAKRLKKKINLASGASNCRDPKDADAAWGMSALFAHFWPQFEKTLSAKQLQSLELKFARGYLDVELMEKVRTMSPNLQLHNFRFLADLGFKATVATVHESQSTESQADLAAQKAELLKAQAKIQKEVGMWTSYMEKVEDFKRSAKGLEAEATDRQRAAQRAAVEKAQETMFPVRDVAAANHGVTFAEACLQQFLDAKSISHDKSS</sequence>